<dbReference type="PROSITE" id="PS50893">
    <property type="entry name" value="ABC_TRANSPORTER_2"/>
    <property type="match status" value="1"/>
</dbReference>
<dbReference type="SMART" id="SM00382">
    <property type="entry name" value="AAA"/>
    <property type="match status" value="1"/>
</dbReference>
<evidence type="ECO:0000259" key="5">
    <source>
        <dbReference type="PROSITE" id="PS50893"/>
    </source>
</evidence>
<keyword evidence="2" id="KW-0813">Transport</keyword>
<gene>
    <name evidence="6" type="ordered locus">MBIO_0698</name>
</gene>
<dbReference type="GO" id="GO:0016887">
    <property type="term" value="F:ATP hydrolysis activity"/>
    <property type="evidence" value="ECO:0007669"/>
    <property type="project" value="InterPro"/>
</dbReference>
<reference evidence="6 7" key="1">
    <citation type="journal article" date="2009" name="Curr. Microbiol.">
        <title>Molecular cloning and expression of a novel cholinephosphotransferase involved in glycoglycerophospholipid biosynthesis of Mycoplasma fermentans.</title>
        <authorList>
            <person name="Ishida N."/>
            <person name="Irikura D."/>
            <person name="Matsuda K."/>
            <person name="Sato S."/>
            <person name="Asano K."/>
        </authorList>
    </citation>
    <scope>NUCLEOTIDE SEQUENCE [LARGE SCALE GENOMIC DNA]</scope>
    <source>
        <strain evidence="7">ATCC 19989 / NBRC 14854 / NCTC 10117 / PG18</strain>
    </source>
</reference>
<evidence type="ECO:0000313" key="7">
    <source>
        <dbReference type="Proteomes" id="UP000006810"/>
    </source>
</evidence>
<evidence type="ECO:0000256" key="4">
    <source>
        <dbReference type="ARBA" id="ARBA00022840"/>
    </source>
</evidence>
<dbReference type="eggNOG" id="COG1131">
    <property type="taxonomic scope" value="Bacteria"/>
</dbReference>
<dbReference type="KEGG" id="mfp:MBIO_0698"/>
<dbReference type="SUPFAM" id="SSF52540">
    <property type="entry name" value="P-loop containing nucleoside triphosphate hydrolases"/>
    <property type="match status" value="1"/>
</dbReference>
<dbReference type="InterPro" id="IPR003593">
    <property type="entry name" value="AAA+_ATPase"/>
</dbReference>
<evidence type="ECO:0000256" key="2">
    <source>
        <dbReference type="ARBA" id="ARBA00022448"/>
    </source>
</evidence>
<evidence type="ECO:0000256" key="1">
    <source>
        <dbReference type="ARBA" id="ARBA00005417"/>
    </source>
</evidence>
<dbReference type="Pfam" id="PF00005">
    <property type="entry name" value="ABC_tran"/>
    <property type="match status" value="1"/>
</dbReference>
<keyword evidence="7" id="KW-1185">Reference proteome</keyword>
<dbReference type="Proteomes" id="UP000006810">
    <property type="component" value="Chromosome"/>
</dbReference>
<evidence type="ECO:0000256" key="3">
    <source>
        <dbReference type="ARBA" id="ARBA00022741"/>
    </source>
</evidence>
<dbReference type="EMBL" id="AP009608">
    <property type="protein sequence ID" value="BAH69963.1"/>
    <property type="molecule type" value="Genomic_DNA"/>
</dbReference>
<dbReference type="InterPro" id="IPR003439">
    <property type="entry name" value="ABC_transporter-like_ATP-bd"/>
</dbReference>
<protein>
    <recommendedName>
        <fullName evidence="5">ABC transporter domain-containing protein</fullName>
    </recommendedName>
</protein>
<organism evidence="6 7">
    <name type="scientific">Mycoplasmopsis fermentans (strain ATCC 19989 / NBRC 14854 / NCTC 10117 / PG18)</name>
    <name type="common">Mycoplasma fermentans</name>
    <dbReference type="NCBI Taxonomy" id="496833"/>
    <lineage>
        <taxon>Bacteria</taxon>
        <taxon>Bacillati</taxon>
        <taxon>Mycoplasmatota</taxon>
        <taxon>Mycoplasmoidales</taxon>
        <taxon>Metamycoplasmataceae</taxon>
        <taxon>Mycoplasmopsis</taxon>
    </lineage>
</organism>
<dbReference type="HOGENOM" id="CLU_000604_1_2_14"/>
<dbReference type="AlphaFoldDB" id="C4XFP1"/>
<evidence type="ECO:0000313" key="6">
    <source>
        <dbReference type="EMBL" id="BAH69963.1"/>
    </source>
</evidence>
<sequence>MMKTLVKKSKWRIYLEKRANYKATIKRAKNYEYQQPQEDVAISIQHLHKFFKLGHGDFKTALDDVCFDVKKGSFHGFIGDNGAGKTTTIRSILGFYPSKIGKIFINGIDSTNKKAKSFIGYIPEVSLFPRKVKVKEYLLAFAEMSNLKPEEAKEKVNFLLKKYHFDGPEFEKSAEQLSSGQKKTILLMQALLNDPEILIMDEPAANLDPSARVIFYEQIKELSLQGKTIFISSHILLELERYIDSFTVLAKGKVLDNGTIKEKLHNAKYNKKINTNDNNKIVEYLIKNRIDFIEKHDWINAKLDEEQVNKFLQYCLKNNIQIYNLADNKLSLNELYFNAENVE</sequence>
<dbReference type="InterPro" id="IPR027417">
    <property type="entry name" value="P-loop_NTPase"/>
</dbReference>
<dbReference type="Gene3D" id="3.40.50.300">
    <property type="entry name" value="P-loop containing nucleotide triphosphate hydrolases"/>
    <property type="match status" value="1"/>
</dbReference>
<feature type="domain" description="ABC transporter" evidence="5">
    <location>
        <begin position="42"/>
        <end position="276"/>
    </location>
</feature>
<dbReference type="CDD" id="cd03230">
    <property type="entry name" value="ABC_DR_subfamily_A"/>
    <property type="match status" value="1"/>
</dbReference>
<comment type="similarity">
    <text evidence="1">Belongs to the ABC transporter superfamily.</text>
</comment>
<dbReference type="InterPro" id="IPR050763">
    <property type="entry name" value="ABC_transporter_ATP-binding"/>
</dbReference>
<accession>C4XFP1</accession>
<dbReference type="PANTHER" id="PTHR42711:SF5">
    <property type="entry name" value="ABC TRANSPORTER ATP-BINDING PROTEIN NATA"/>
    <property type="match status" value="1"/>
</dbReference>
<proteinExistence type="inferred from homology"/>
<keyword evidence="4" id="KW-0067">ATP-binding</keyword>
<name>C4XFP1_MYCFP</name>
<dbReference type="PANTHER" id="PTHR42711">
    <property type="entry name" value="ABC TRANSPORTER ATP-BINDING PROTEIN"/>
    <property type="match status" value="1"/>
</dbReference>
<keyword evidence="3" id="KW-0547">Nucleotide-binding</keyword>
<dbReference type="GO" id="GO:0005524">
    <property type="term" value="F:ATP binding"/>
    <property type="evidence" value="ECO:0007669"/>
    <property type="project" value="UniProtKB-KW"/>
</dbReference>
<dbReference type="PATRIC" id="fig|496833.3.peg.291"/>